<evidence type="ECO:0000256" key="1">
    <source>
        <dbReference type="SAM" id="MobiDB-lite"/>
    </source>
</evidence>
<reference evidence="2 3" key="1">
    <citation type="submission" date="2024-09" db="EMBL/GenBank/DDBJ databases">
        <title>Chromosome-scale assembly of Riccia sorocarpa.</title>
        <authorList>
            <person name="Paukszto L."/>
        </authorList>
    </citation>
    <scope>NUCLEOTIDE SEQUENCE [LARGE SCALE GENOMIC DNA]</scope>
    <source>
        <strain evidence="2">LP-2024</strain>
        <tissue evidence="2">Aerial parts of the thallus</tissue>
    </source>
</reference>
<evidence type="ECO:0000313" key="2">
    <source>
        <dbReference type="EMBL" id="KAL3684602.1"/>
    </source>
</evidence>
<keyword evidence="3" id="KW-1185">Reference proteome</keyword>
<evidence type="ECO:0000313" key="3">
    <source>
        <dbReference type="Proteomes" id="UP001633002"/>
    </source>
</evidence>
<name>A0ABD3GZB7_9MARC</name>
<feature type="compositionally biased region" description="Polar residues" evidence="1">
    <location>
        <begin position="178"/>
        <end position="200"/>
    </location>
</feature>
<accession>A0ABD3GZB7</accession>
<feature type="compositionally biased region" description="Acidic residues" evidence="1">
    <location>
        <begin position="153"/>
        <end position="166"/>
    </location>
</feature>
<comment type="caution">
    <text evidence="2">The sequence shown here is derived from an EMBL/GenBank/DDBJ whole genome shotgun (WGS) entry which is preliminary data.</text>
</comment>
<dbReference type="Proteomes" id="UP001633002">
    <property type="component" value="Unassembled WGS sequence"/>
</dbReference>
<feature type="region of interest" description="Disordered" evidence="1">
    <location>
        <begin position="9"/>
        <end position="32"/>
    </location>
</feature>
<dbReference type="EMBL" id="JBJQOH010000006">
    <property type="protein sequence ID" value="KAL3684602.1"/>
    <property type="molecule type" value="Genomic_DNA"/>
</dbReference>
<organism evidence="2 3">
    <name type="scientific">Riccia sorocarpa</name>
    <dbReference type="NCBI Taxonomy" id="122646"/>
    <lineage>
        <taxon>Eukaryota</taxon>
        <taxon>Viridiplantae</taxon>
        <taxon>Streptophyta</taxon>
        <taxon>Embryophyta</taxon>
        <taxon>Marchantiophyta</taxon>
        <taxon>Marchantiopsida</taxon>
        <taxon>Marchantiidae</taxon>
        <taxon>Marchantiales</taxon>
        <taxon>Ricciaceae</taxon>
        <taxon>Riccia</taxon>
    </lineage>
</organism>
<feature type="compositionally biased region" description="Polar residues" evidence="1">
    <location>
        <begin position="138"/>
        <end position="150"/>
    </location>
</feature>
<proteinExistence type="predicted"/>
<sequence>MQILAAQIAKQTSMGKGGNSAGVLDPDPKGKQPSIGIGTTATLNQLSKVLNRAGASTSKPVVSTAGVPNVQGQSNLAPVRNATGTYASRVAMGEHKTPRLPDGRPRGFEAWKATRARCNEALTTAAISNAKGKGKTVVSGQPNCTPNPFATLQEDEDDNSEEDSETKEEPETKGNGGSSYNQVVDPTLNQSSNSDLIMMI</sequence>
<protein>
    <submittedName>
        <fullName evidence="2">Uncharacterized protein</fullName>
    </submittedName>
</protein>
<dbReference type="AlphaFoldDB" id="A0ABD3GZB7"/>
<feature type="region of interest" description="Disordered" evidence="1">
    <location>
        <begin position="131"/>
        <end position="200"/>
    </location>
</feature>
<gene>
    <name evidence="2" type="ORF">R1sor_002624</name>
</gene>